<evidence type="ECO:0000256" key="7">
    <source>
        <dbReference type="RuleBase" id="RU910716"/>
    </source>
</evidence>
<proteinExistence type="inferred from homology"/>
<dbReference type="InterPro" id="IPR050895">
    <property type="entry name" value="XK-related_scramblase"/>
</dbReference>
<evidence type="ECO:0000256" key="2">
    <source>
        <dbReference type="ARBA" id="ARBA00008789"/>
    </source>
</evidence>
<organism evidence="9 10">
    <name type="scientific">Batillaria attramentaria</name>
    <dbReference type="NCBI Taxonomy" id="370345"/>
    <lineage>
        <taxon>Eukaryota</taxon>
        <taxon>Metazoa</taxon>
        <taxon>Spiralia</taxon>
        <taxon>Lophotrochozoa</taxon>
        <taxon>Mollusca</taxon>
        <taxon>Gastropoda</taxon>
        <taxon>Caenogastropoda</taxon>
        <taxon>Sorbeoconcha</taxon>
        <taxon>Cerithioidea</taxon>
        <taxon>Batillariidae</taxon>
        <taxon>Batillaria</taxon>
    </lineage>
</organism>
<keyword evidence="6 7" id="KW-0472">Membrane</keyword>
<feature type="transmembrane region" description="Helical" evidence="7">
    <location>
        <begin position="57"/>
        <end position="81"/>
    </location>
</feature>
<feature type="compositionally biased region" description="Polar residues" evidence="8">
    <location>
        <begin position="8"/>
        <end position="18"/>
    </location>
</feature>
<dbReference type="AlphaFoldDB" id="A0ABD0M2H0"/>
<feature type="transmembrane region" description="Helical" evidence="7">
    <location>
        <begin position="351"/>
        <end position="370"/>
    </location>
</feature>
<evidence type="ECO:0000313" key="10">
    <source>
        <dbReference type="Proteomes" id="UP001519460"/>
    </source>
</evidence>
<comment type="caution">
    <text evidence="9">The sequence shown here is derived from an EMBL/GenBank/DDBJ whole genome shotgun (WGS) entry which is preliminary data.</text>
</comment>
<feature type="transmembrane region" description="Helical" evidence="7">
    <location>
        <begin position="326"/>
        <end position="345"/>
    </location>
</feature>
<keyword evidence="3" id="KW-1003">Cell membrane</keyword>
<dbReference type="GO" id="GO:0005886">
    <property type="term" value="C:plasma membrane"/>
    <property type="evidence" value="ECO:0007669"/>
    <property type="project" value="UniProtKB-SubCell"/>
</dbReference>
<feature type="transmembrane region" description="Helical" evidence="7">
    <location>
        <begin position="271"/>
        <end position="291"/>
    </location>
</feature>
<feature type="transmembrane region" description="Helical" evidence="7">
    <location>
        <begin position="87"/>
        <end position="112"/>
    </location>
</feature>
<comment type="subcellular location">
    <subcellularLocation>
        <location evidence="1">Cell membrane</location>
        <topology evidence="1">Multi-pass membrane protein</topology>
    </subcellularLocation>
    <subcellularLocation>
        <location evidence="7">Membrane</location>
        <topology evidence="7">Multi-pass membrane protein</topology>
    </subcellularLocation>
</comment>
<dbReference type="Proteomes" id="UP001519460">
    <property type="component" value="Unassembled WGS sequence"/>
</dbReference>
<name>A0ABD0M2H0_9CAEN</name>
<evidence type="ECO:0000256" key="1">
    <source>
        <dbReference type="ARBA" id="ARBA00004651"/>
    </source>
</evidence>
<evidence type="ECO:0000313" key="9">
    <source>
        <dbReference type="EMBL" id="KAK7505686.1"/>
    </source>
</evidence>
<dbReference type="EMBL" id="JACVVK020000009">
    <property type="protein sequence ID" value="KAK7505686.1"/>
    <property type="molecule type" value="Genomic_DNA"/>
</dbReference>
<feature type="compositionally biased region" description="Basic and acidic residues" evidence="8">
    <location>
        <begin position="28"/>
        <end position="39"/>
    </location>
</feature>
<keyword evidence="4 7" id="KW-0812">Transmembrane</keyword>
<dbReference type="PANTHER" id="PTHR16024:SF6">
    <property type="entry name" value="XK-RELATED PROTEIN"/>
    <property type="match status" value="1"/>
</dbReference>
<keyword evidence="10" id="KW-1185">Reference proteome</keyword>
<keyword evidence="5 7" id="KW-1133">Transmembrane helix</keyword>
<evidence type="ECO:0000256" key="6">
    <source>
        <dbReference type="ARBA" id="ARBA00023136"/>
    </source>
</evidence>
<gene>
    <name evidence="9" type="ORF">BaRGS_00002957</name>
</gene>
<evidence type="ECO:0000256" key="3">
    <source>
        <dbReference type="ARBA" id="ARBA00022475"/>
    </source>
</evidence>
<evidence type="ECO:0000256" key="4">
    <source>
        <dbReference type="ARBA" id="ARBA00022692"/>
    </source>
</evidence>
<accession>A0ABD0M2H0</accession>
<sequence length="408" mass="46782">MADISVIASDSTQSTSSAEIAAEPEDDTPMHSDETEATKDRARGKLTKTCNLTRLKLLAGLVPIVLYAVDVGSDVSLAVTYFLDGEWIYGGLTTAFCVFAYVTLVVMGVKFFNNYEEEQPRRRACRLFLVMLGLSPVVASVEYLRCRWKDLTPRRSDKKLLLKADYALMILRLLESFLEAAPQLCLQLYIVFKEKLQEKDVRAVLQIVAVFSSWVSLAMSAAMYRKFDPDDSDEALTTIPWYNRLLWFLWRLCETGGRVLCIALFASTFEYWVFVLLCCHYGIVLICACWAMKDKELGKFKAVAWGYVLLFCVPLPDQDARYVYSFYYVIFYAENFLMLGLWAGMTSDRDAWFYVPGIVTVMALFPLHFVMQLIYYKCSHPEAEENKCCKHCQWKDARKAMKTTFDNV</sequence>
<dbReference type="PANTHER" id="PTHR16024">
    <property type="entry name" value="XK-RELATED PROTEIN"/>
    <property type="match status" value="1"/>
</dbReference>
<protein>
    <recommendedName>
        <fullName evidence="7">XK-related protein</fullName>
    </recommendedName>
</protein>
<comment type="similarity">
    <text evidence="2 7">Belongs to the XK family.</text>
</comment>
<evidence type="ECO:0000256" key="5">
    <source>
        <dbReference type="ARBA" id="ARBA00022989"/>
    </source>
</evidence>
<reference evidence="9 10" key="1">
    <citation type="journal article" date="2023" name="Sci. Data">
        <title>Genome assembly of the Korean intertidal mud-creeper Batillaria attramentaria.</title>
        <authorList>
            <person name="Patra A.K."/>
            <person name="Ho P.T."/>
            <person name="Jun S."/>
            <person name="Lee S.J."/>
            <person name="Kim Y."/>
            <person name="Won Y.J."/>
        </authorList>
    </citation>
    <scope>NUCLEOTIDE SEQUENCE [LARGE SCALE GENOMIC DNA]</scope>
    <source>
        <strain evidence="9">Wonlab-2016</strain>
    </source>
</reference>
<dbReference type="InterPro" id="IPR018629">
    <property type="entry name" value="XK-rel"/>
</dbReference>
<dbReference type="Pfam" id="PF09815">
    <property type="entry name" value="XK-related"/>
    <property type="match status" value="1"/>
</dbReference>
<evidence type="ECO:0000256" key="8">
    <source>
        <dbReference type="SAM" id="MobiDB-lite"/>
    </source>
</evidence>
<feature type="region of interest" description="Disordered" evidence="8">
    <location>
        <begin position="1"/>
        <end position="39"/>
    </location>
</feature>
<feature type="transmembrane region" description="Helical" evidence="7">
    <location>
        <begin position="203"/>
        <end position="224"/>
    </location>
</feature>